<name>A0A8S4Q898_OWEFU</name>
<evidence type="ECO:0000313" key="2">
    <source>
        <dbReference type="Proteomes" id="UP000749559"/>
    </source>
</evidence>
<sequence length="276" mass="31045">NPLIPDVTPIALHPFMSEQIRFGSCCPMLPCKVVERLSTPDIVDSLPRVLREGQATSLQPWSIKSSTPLLEESRSVMNDFPNYHGNKPTQELLNASSLCPSSDCVPYNHTHRENALCDEATVEATQSVLYQTAADTASVYHTPYETAAVCTADKLSIADDSYANHDDFQCDGIEQSVDEDNESTYGRSRSLSEKTLTELRLDSPVLSPAQQHACLLKRRQQVDAYRKLNTHQPSFRYPRRHSETPGQGVNWSERLVQMTIYDENVWCDPLDDTLEL</sequence>
<proteinExistence type="predicted"/>
<keyword evidence="2" id="KW-1185">Reference proteome</keyword>
<accession>A0A8S4Q898</accession>
<dbReference type="Proteomes" id="UP000749559">
    <property type="component" value="Unassembled WGS sequence"/>
</dbReference>
<gene>
    <name evidence="1" type="ORF">OFUS_LOCUS25441</name>
</gene>
<dbReference type="AlphaFoldDB" id="A0A8S4Q898"/>
<evidence type="ECO:0000313" key="1">
    <source>
        <dbReference type="EMBL" id="CAH1801673.1"/>
    </source>
</evidence>
<feature type="non-terminal residue" evidence="1">
    <location>
        <position position="276"/>
    </location>
</feature>
<organism evidence="1 2">
    <name type="scientific">Owenia fusiformis</name>
    <name type="common">Polychaete worm</name>
    <dbReference type="NCBI Taxonomy" id="6347"/>
    <lineage>
        <taxon>Eukaryota</taxon>
        <taxon>Metazoa</taxon>
        <taxon>Spiralia</taxon>
        <taxon>Lophotrochozoa</taxon>
        <taxon>Annelida</taxon>
        <taxon>Polychaeta</taxon>
        <taxon>Sedentaria</taxon>
        <taxon>Canalipalpata</taxon>
        <taxon>Sabellida</taxon>
        <taxon>Oweniida</taxon>
        <taxon>Oweniidae</taxon>
        <taxon>Owenia</taxon>
    </lineage>
</organism>
<comment type="caution">
    <text evidence="1">The sequence shown here is derived from an EMBL/GenBank/DDBJ whole genome shotgun (WGS) entry which is preliminary data.</text>
</comment>
<dbReference type="EMBL" id="CAIIXF020000012">
    <property type="protein sequence ID" value="CAH1801673.1"/>
    <property type="molecule type" value="Genomic_DNA"/>
</dbReference>
<reference evidence="1" key="1">
    <citation type="submission" date="2022-03" db="EMBL/GenBank/DDBJ databases">
        <authorList>
            <person name="Martin C."/>
        </authorList>
    </citation>
    <scope>NUCLEOTIDE SEQUENCE</scope>
</reference>
<protein>
    <submittedName>
        <fullName evidence="1">Uncharacterized protein</fullName>
    </submittedName>
</protein>